<dbReference type="EMBL" id="JAEHNZ010000005">
    <property type="protein sequence ID" value="MBK0397301.1"/>
    <property type="molecule type" value="Genomic_DNA"/>
</dbReference>
<comment type="caution">
    <text evidence="2">The sequence shown here is derived from an EMBL/GenBank/DDBJ whole genome shotgun (WGS) entry which is preliminary data.</text>
</comment>
<keyword evidence="1" id="KW-0732">Signal</keyword>
<proteinExistence type="predicted"/>
<evidence type="ECO:0000313" key="3">
    <source>
        <dbReference type="Proteomes" id="UP000614058"/>
    </source>
</evidence>
<evidence type="ECO:0000256" key="1">
    <source>
        <dbReference type="SAM" id="SignalP"/>
    </source>
</evidence>
<feature type="chain" id="PRO_5046662937" description="Secreted protein" evidence="1">
    <location>
        <begin position="35"/>
        <end position="90"/>
    </location>
</feature>
<gene>
    <name evidence="2" type="ORF">JDW22_12135</name>
</gene>
<dbReference type="RefSeq" id="WP_200523265.1">
    <property type="nucleotide sequence ID" value="NZ_JAEHNZ010000005.1"/>
</dbReference>
<sequence>MNKDYLLRGFWRDMAMLAAGMTAGAMMTAAVSHAQPPVLQPAVAVEKNCDALWNTPYADLNAAEQEARYQCDEAEALVDRWAAASEEGEP</sequence>
<evidence type="ECO:0008006" key="4">
    <source>
        <dbReference type="Google" id="ProtNLM"/>
    </source>
</evidence>
<reference evidence="2 3" key="1">
    <citation type="journal article" date="2021" name="Pathogens">
        <title>Isolation and Characterization of Kingella bonacorsii sp. nov., A Novel Kingella Species Detected in a Stable Periodontitis Subject.</title>
        <authorList>
            <person name="Antezack A."/>
            <person name="Boxberger M."/>
            <person name="Rolland C."/>
            <person name="Monnet-Corti V."/>
            <person name="La Scola B."/>
        </authorList>
    </citation>
    <scope>NUCLEOTIDE SEQUENCE [LARGE SCALE GENOMIC DNA]</scope>
    <source>
        <strain evidence="2 3">Marseille-Q4569</strain>
    </source>
</reference>
<dbReference type="Proteomes" id="UP000614058">
    <property type="component" value="Unassembled WGS sequence"/>
</dbReference>
<name>A0ABS1BVG6_9NEIS</name>
<feature type="signal peptide" evidence="1">
    <location>
        <begin position="1"/>
        <end position="34"/>
    </location>
</feature>
<organism evidence="2 3">
    <name type="scientific">Kingella bonacorsii</name>
    <dbReference type="NCBI Taxonomy" id="2796361"/>
    <lineage>
        <taxon>Bacteria</taxon>
        <taxon>Pseudomonadati</taxon>
        <taxon>Pseudomonadota</taxon>
        <taxon>Betaproteobacteria</taxon>
        <taxon>Neisseriales</taxon>
        <taxon>Neisseriaceae</taxon>
        <taxon>Kingella</taxon>
    </lineage>
</organism>
<protein>
    <recommendedName>
        <fullName evidence="4">Secreted protein</fullName>
    </recommendedName>
</protein>
<accession>A0ABS1BVG6</accession>
<keyword evidence="3" id="KW-1185">Reference proteome</keyword>
<evidence type="ECO:0000313" key="2">
    <source>
        <dbReference type="EMBL" id="MBK0397301.1"/>
    </source>
</evidence>